<organism evidence="1">
    <name type="scientific">marine sediment metagenome</name>
    <dbReference type="NCBI Taxonomy" id="412755"/>
    <lineage>
        <taxon>unclassified sequences</taxon>
        <taxon>metagenomes</taxon>
        <taxon>ecological metagenomes</taxon>
    </lineage>
</organism>
<name>A0A0F8ZAA5_9ZZZZ</name>
<reference evidence="1" key="1">
    <citation type="journal article" date="2015" name="Nature">
        <title>Complex archaea that bridge the gap between prokaryotes and eukaryotes.</title>
        <authorList>
            <person name="Spang A."/>
            <person name="Saw J.H."/>
            <person name="Jorgensen S.L."/>
            <person name="Zaremba-Niedzwiedzka K."/>
            <person name="Martijn J."/>
            <person name="Lind A.E."/>
            <person name="van Eijk R."/>
            <person name="Schleper C."/>
            <person name="Guy L."/>
            <person name="Ettema T.J."/>
        </authorList>
    </citation>
    <scope>NUCLEOTIDE SEQUENCE</scope>
</reference>
<proteinExistence type="predicted"/>
<gene>
    <name evidence="1" type="ORF">LCGC14_2719800</name>
</gene>
<feature type="non-terminal residue" evidence="1">
    <location>
        <position position="69"/>
    </location>
</feature>
<evidence type="ECO:0000313" key="1">
    <source>
        <dbReference type="EMBL" id="KKK90757.1"/>
    </source>
</evidence>
<protein>
    <submittedName>
        <fullName evidence="1">Uncharacterized protein</fullName>
    </submittedName>
</protein>
<comment type="caution">
    <text evidence="1">The sequence shown here is derived from an EMBL/GenBank/DDBJ whole genome shotgun (WGS) entry which is preliminary data.</text>
</comment>
<sequence length="69" mass="7768">MSVKQDVELRGATTTVNLRLATDERGEIVYQEQVGDGADLLDPQDGIRFVEKFDTWHKGGFIPKYIQNG</sequence>
<dbReference type="AlphaFoldDB" id="A0A0F8ZAA5"/>
<accession>A0A0F8ZAA5</accession>
<dbReference type="EMBL" id="LAZR01048954">
    <property type="protein sequence ID" value="KKK90757.1"/>
    <property type="molecule type" value="Genomic_DNA"/>
</dbReference>